<comment type="caution">
    <text evidence="2">The sequence shown here is derived from an EMBL/GenBank/DDBJ whole genome shotgun (WGS) entry which is preliminary data.</text>
</comment>
<evidence type="ECO:0000313" key="2">
    <source>
        <dbReference type="EMBL" id="GJN26284.1"/>
    </source>
</evidence>
<protein>
    <submittedName>
        <fullName evidence="2">Uncharacterized protein</fullName>
    </submittedName>
</protein>
<keyword evidence="3" id="KW-1185">Reference proteome</keyword>
<dbReference type="Proteomes" id="UP001054889">
    <property type="component" value="Unassembled WGS sequence"/>
</dbReference>
<reference evidence="2" key="1">
    <citation type="journal article" date="2018" name="DNA Res.">
        <title>Multiple hybrid de novo genome assembly of finger millet, an orphan allotetraploid crop.</title>
        <authorList>
            <person name="Hatakeyama M."/>
            <person name="Aluri S."/>
            <person name="Balachadran M.T."/>
            <person name="Sivarajan S.R."/>
            <person name="Patrignani A."/>
            <person name="Gruter S."/>
            <person name="Poveda L."/>
            <person name="Shimizu-Inatsugi R."/>
            <person name="Baeten J."/>
            <person name="Francoijs K.J."/>
            <person name="Nataraja K.N."/>
            <person name="Reddy Y.A.N."/>
            <person name="Phadnis S."/>
            <person name="Ravikumar R.L."/>
            <person name="Schlapbach R."/>
            <person name="Sreeman S.M."/>
            <person name="Shimizu K.K."/>
        </authorList>
    </citation>
    <scope>NUCLEOTIDE SEQUENCE</scope>
</reference>
<feature type="region of interest" description="Disordered" evidence="1">
    <location>
        <begin position="59"/>
        <end position="85"/>
    </location>
</feature>
<reference evidence="2" key="2">
    <citation type="submission" date="2021-12" db="EMBL/GenBank/DDBJ databases">
        <title>Resequencing data analysis of finger millet.</title>
        <authorList>
            <person name="Hatakeyama M."/>
            <person name="Aluri S."/>
            <person name="Balachadran M.T."/>
            <person name="Sivarajan S.R."/>
            <person name="Poveda L."/>
            <person name="Shimizu-Inatsugi R."/>
            <person name="Schlapbach R."/>
            <person name="Sreeman S.M."/>
            <person name="Shimizu K.K."/>
        </authorList>
    </citation>
    <scope>NUCLEOTIDE SEQUENCE</scope>
</reference>
<gene>
    <name evidence="2" type="primary">gb14205</name>
    <name evidence="2" type="ORF">PR202_gb14205</name>
</gene>
<dbReference type="EMBL" id="BQKI01000079">
    <property type="protein sequence ID" value="GJN26284.1"/>
    <property type="molecule type" value="Genomic_DNA"/>
</dbReference>
<evidence type="ECO:0000256" key="1">
    <source>
        <dbReference type="SAM" id="MobiDB-lite"/>
    </source>
</evidence>
<evidence type="ECO:0000313" key="3">
    <source>
        <dbReference type="Proteomes" id="UP001054889"/>
    </source>
</evidence>
<feature type="compositionally biased region" description="Polar residues" evidence="1">
    <location>
        <begin position="59"/>
        <end position="76"/>
    </location>
</feature>
<organism evidence="2 3">
    <name type="scientific">Eleusine coracana subsp. coracana</name>
    <dbReference type="NCBI Taxonomy" id="191504"/>
    <lineage>
        <taxon>Eukaryota</taxon>
        <taxon>Viridiplantae</taxon>
        <taxon>Streptophyta</taxon>
        <taxon>Embryophyta</taxon>
        <taxon>Tracheophyta</taxon>
        <taxon>Spermatophyta</taxon>
        <taxon>Magnoliopsida</taxon>
        <taxon>Liliopsida</taxon>
        <taxon>Poales</taxon>
        <taxon>Poaceae</taxon>
        <taxon>PACMAD clade</taxon>
        <taxon>Chloridoideae</taxon>
        <taxon>Cynodonteae</taxon>
        <taxon>Eleusininae</taxon>
        <taxon>Eleusine</taxon>
    </lineage>
</organism>
<sequence>MAEDVAPPPPCSWLPFQRWLSLRRQMTWAADAWACNAIKRGDRLGIGVGVRVRWTQAAEATSPMQRNSPVQTQPLSSIHDASLQA</sequence>
<proteinExistence type="predicted"/>
<accession>A0AAV5EUW0</accession>
<dbReference type="AlphaFoldDB" id="A0AAV5EUW0"/>
<name>A0AAV5EUW0_ELECO</name>